<dbReference type="InterPro" id="IPR037066">
    <property type="entry name" value="Plug_dom_sf"/>
</dbReference>
<feature type="domain" description="TonB-dependent receptor-like beta-barrel" evidence="14">
    <location>
        <begin position="427"/>
        <end position="780"/>
    </location>
</feature>
<dbReference type="Pfam" id="PF07715">
    <property type="entry name" value="Plug"/>
    <property type="match status" value="1"/>
</dbReference>
<evidence type="ECO:0000256" key="2">
    <source>
        <dbReference type="ARBA" id="ARBA00022448"/>
    </source>
</evidence>
<dbReference type="PANTHER" id="PTHR30069:SF29">
    <property type="entry name" value="HEMOGLOBIN AND HEMOGLOBIN-HAPTOGLOBIN-BINDING PROTEIN 1-RELATED"/>
    <property type="match status" value="1"/>
</dbReference>
<feature type="region of interest" description="Disordered" evidence="12">
    <location>
        <begin position="27"/>
        <end position="51"/>
    </location>
</feature>
<keyword evidence="4 10" id="KW-0812">Transmembrane</keyword>
<dbReference type="InterPro" id="IPR012910">
    <property type="entry name" value="Plug_dom"/>
</dbReference>
<sequence>MNKRYIIRSLFIGLALGVLNHPASAQTTVSSKRDSSAASNANAPKKEPGRLFDVSKERSTAAVSVVAGDTLYKTPAPNITNTLYGRLPGLTVLQGNGEPGNDYANMGIRGIGSLAAGTSGYNTYKVFVDGFETTLAYFSYITPAEIESISILKDAAALSTFGLRGANGVIYVTTKRGKISKASVQFQARTGFQSALNINKPLNSYNYANLYNQAISNDNGNVWTPKYSASQLQAYANGTGTNVDWYDAVLKNRTPYTDGDLIFSGGDSTVRYNVTLDYSNQKALYDVSNSDITSNQTFGRYNLRSNLTFNMFKIFEARVDLNGRIEDRKQPDYPYNTAYGTLGSSLWKDLASYPDNIYPVKDAAGHWSGTTLYPNNPVASLNALGVQSLHTRYLQGNFGLKENLSGITKGLYLDEAFSFNNSAQSVYNKYSDYARYYNGVTTTTNTTTPIVASTLMANQNIDVKQGTVTLGYDRQFGDHRITSAVNYQQYAYRTDDFNSFEYHYQNISGRGNYSYKNKYIGELGFSYFGADAYAPGHRWGLYPAISGAWIVSNEAFLQNNKTVSYFKLRASAGRTGSSDNDMSNFGFGTLNGRYLYQQYYQSNASGVYFGSTGPSAQTTLNPRYIANADVKPEISMKYNIGADLKFFKKLDVSIDAFLDKRSNILTLNNTLPSDFGYNNGTTLAVFQNIGKMTNKGFEVSMNYTDHFGKVGYSINGQASYNKNKVDYMAEVTPNYAYNGATGLPYGTFRGLKSTGFYQQSDFNTDGTLKAGQPIPAFGLVQPGDLKYQDVNGDGKVDQNDVTKIGKSPFPELTYAFGASVNFKGFDLGALFQGVSGYSVNLLNTNLTSQTVAFINNGNAYQIAQGAWAYYPEQGIDTRATATYPRLTTVGNINNYGTASSFWIKSGDYLRIRNVELGYNFPAALIKKWGLGKLRAYVNAMNPVTWSSLLKDYHIDPETTYGYTGLKSYNIGVIVGF</sequence>
<evidence type="ECO:0000256" key="4">
    <source>
        <dbReference type="ARBA" id="ARBA00022692"/>
    </source>
</evidence>
<feature type="domain" description="TonB-dependent receptor plug" evidence="15">
    <location>
        <begin position="56"/>
        <end position="169"/>
    </location>
</feature>
<evidence type="ECO:0000256" key="3">
    <source>
        <dbReference type="ARBA" id="ARBA00022452"/>
    </source>
</evidence>
<dbReference type="Pfam" id="PF00593">
    <property type="entry name" value="TonB_dep_Rec_b-barrel"/>
    <property type="match status" value="1"/>
</dbReference>
<reference evidence="16 17" key="1">
    <citation type="submission" date="2023-02" db="EMBL/GenBank/DDBJ databases">
        <title>Genome sequence of Mucilaginibacter jinjuensis strain KACC 16571.</title>
        <authorList>
            <person name="Kim S."/>
            <person name="Heo J."/>
            <person name="Kwon S.-W."/>
        </authorList>
    </citation>
    <scope>NUCLEOTIDE SEQUENCE [LARGE SCALE GENOMIC DNA]</scope>
    <source>
        <strain evidence="16 17">KACC 16571</strain>
    </source>
</reference>
<dbReference type="NCBIfam" id="TIGR04056">
    <property type="entry name" value="OMP_RagA_SusC"/>
    <property type="match status" value="1"/>
</dbReference>
<evidence type="ECO:0000256" key="7">
    <source>
        <dbReference type="ARBA" id="ARBA00023136"/>
    </source>
</evidence>
<gene>
    <name evidence="16" type="ORF">PQO05_13000</name>
</gene>
<evidence type="ECO:0000259" key="14">
    <source>
        <dbReference type="Pfam" id="PF00593"/>
    </source>
</evidence>
<dbReference type="InterPro" id="IPR018247">
    <property type="entry name" value="EF_Hand_1_Ca_BS"/>
</dbReference>
<dbReference type="InterPro" id="IPR023997">
    <property type="entry name" value="TonB-dep_OMP_SusC/RagA_CS"/>
</dbReference>
<keyword evidence="6 11" id="KW-0798">TonB box</keyword>
<keyword evidence="9 10" id="KW-0998">Cell outer membrane</keyword>
<organism evidence="16 17">
    <name type="scientific">Mucilaginibacter jinjuensis</name>
    <dbReference type="NCBI Taxonomy" id="1176721"/>
    <lineage>
        <taxon>Bacteria</taxon>
        <taxon>Pseudomonadati</taxon>
        <taxon>Bacteroidota</taxon>
        <taxon>Sphingobacteriia</taxon>
        <taxon>Sphingobacteriales</taxon>
        <taxon>Sphingobacteriaceae</taxon>
        <taxon>Mucilaginibacter</taxon>
    </lineage>
</organism>
<feature type="chain" id="PRO_5047155545" evidence="13">
    <location>
        <begin position="26"/>
        <end position="976"/>
    </location>
</feature>
<comment type="subcellular location">
    <subcellularLocation>
        <location evidence="1 10">Cell outer membrane</location>
        <topology evidence="1 10">Multi-pass membrane protein</topology>
    </subcellularLocation>
</comment>
<dbReference type="PROSITE" id="PS52016">
    <property type="entry name" value="TONB_DEPENDENT_REC_3"/>
    <property type="match status" value="1"/>
</dbReference>
<evidence type="ECO:0000256" key="8">
    <source>
        <dbReference type="ARBA" id="ARBA00023170"/>
    </source>
</evidence>
<comment type="similarity">
    <text evidence="10 11">Belongs to the TonB-dependent receptor family.</text>
</comment>
<keyword evidence="2 10" id="KW-0813">Transport</keyword>
<evidence type="ECO:0000313" key="17">
    <source>
        <dbReference type="Proteomes" id="UP001216139"/>
    </source>
</evidence>
<keyword evidence="3 10" id="KW-1134">Transmembrane beta strand</keyword>
<evidence type="ECO:0000256" key="1">
    <source>
        <dbReference type="ARBA" id="ARBA00004571"/>
    </source>
</evidence>
<dbReference type="NCBIfam" id="TIGR04057">
    <property type="entry name" value="SusC_RagA_signa"/>
    <property type="match status" value="1"/>
</dbReference>
<feature type="signal peptide" evidence="13">
    <location>
        <begin position="1"/>
        <end position="25"/>
    </location>
</feature>
<dbReference type="PROSITE" id="PS00018">
    <property type="entry name" value="EF_HAND_1"/>
    <property type="match status" value="1"/>
</dbReference>
<evidence type="ECO:0000256" key="13">
    <source>
        <dbReference type="SAM" id="SignalP"/>
    </source>
</evidence>
<evidence type="ECO:0000256" key="12">
    <source>
        <dbReference type="SAM" id="MobiDB-lite"/>
    </source>
</evidence>
<protein>
    <submittedName>
        <fullName evidence="16">SusC/RagA family TonB-linked outer membrane protein</fullName>
    </submittedName>
</protein>
<dbReference type="InterPro" id="IPR023996">
    <property type="entry name" value="TonB-dep_OMP_SusC/RagA"/>
</dbReference>
<name>A0ABY7TFK5_9SPHI</name>
<dbReference type="InterPro" id="IPR000531">
    <property type="entry name" value="Beta-barrel_TonB"/>
</dbReference>
<dbReference type="InterPro" id="IPR036942">
    <property type="entry name" value="Beta-barrel_TonB_sf"/>
</dbReference>
<dbReference type="Proteomes" id="UP001216139">
    <property type="component" value="Chromosome"/>
</dbReference>
<evidence type="ECO:0000256" key="10">
    <source>
        <dbReference type="PROSITE-ProRule" id="PRU01360"/>
    </source>
</evidence>
<dbReference type="Gene3D" id="2.170.130.10">
    <property type="entry name" value="TonB-dependent receptor, plug domain"/>
    <property type="match status" value="1"/>
</dbReference>
<dbReference type="PANTHER" id="PTHR30069">
    <property type="entry name" value="TONB-DEPENDENT OUTER MEMBRANE RECEPTOR"/>
    <property type="match status" value="1"/>
</dbReference>
<keyword evidence="5 13" id="KW-0732">Signal</keyword>
<dbReference type="RefSeq" id="WP_273633349.1">
    <property type="nucleotide sequence ID" value="NZ_CP117167.1"/>
</dbReference>
<evidence type="ECO:0000256" key="9">
    <source>
        <dbReference type="ARBA" id="ARBA00023237"/>
    </source>
</evidence>
<keyword evidence="8" id="KW-0675">Receptor</keyword>
<evidence type="ECO:0000259" key="15">
    <source>
        <dbReference type="Pfam" id="PF07715"/>
    </source>
</evidence>
<dbReference type="InterPro" id="IPR039426">
    <property type="entry name" value="TonB-dep_rcpt-like"/>
</dbReference>
<evidence type="ECO:0000256" key="5">
    <source>
        <dbReference type="ARBA" id="ARBA00022729"/>
    </source>
</evidence>
<evidence type="ECO:0000256" key="6">
    <source>
        <dbReference type="ARBA" id="ARBA00023077"/>
    </source>
</evidence>
<keyword evidence="7 10" id="KW-0472">Membrane</keyword>
<accession>A0ABY7TFK5</accession>
<keyword evidence="17" id="KW-1185">Reference proteome</keyword>
<evidence type="ECO:0000256" key="11">
    <source>
        <dbReference type="RuleBase" id="RU003357"/>
    </source>
</evidence>
<dbReference type="Gene3D" id="2.40.170.20">
    <property type="entry name" value="TonB-dependent receptor, beta-barrel domain"/>
    <property type="match status" value="1"/>
</dbReference>
<dbReference type="SUPFAM" id="SSF56935">
    <property type="entry name" value="Porins"/>
    <property type="match status" value="1"/>
</dbReference>
<dbReference type="EMBL" id="CP117167">
    <property type="protein sequence ID" value="WCT14856.1"/>
    <property type="molecule type" value="Genomic_DNA"/>
</dbReference>
<evidence type="ECO:0000313" key="16">
    <source>
        <dbReference type="EMBL" id="WCT14856.1"/>
    </source>
</evidence>
<proteinExistence type="inferred from homology"/>